<evidence type="ECO:0000256" key="7">
    <source>
        <dbReference type="ARBA" id="ARBA00022989"/>
    </source>
</evidence>
<dbReference type="HOGENOM" id="CLU_151816_0_0_6"/>
<evidence type="ECO:0000256" key="8">
    <source>
        <dbReference type="ARBA" id="ARBA00023136"/>
    </source>
</evidence>
<keyword evidence="4" id="KW-1003">Cell membrane</keyword>
<dbReference type="AlphaFoldDB" id="Q5E8R6"/>
<evidence type="ECO:0000256" key="9">
    <source>
        <dbReference type="SAM" id="Phobius"/>
    </source>
</evidence>
<protein>
    <recommendedName>
        <fullName evidence="3">Universal stress protein B</fullName>
    </recommendedName>
</protein>
<keyword evidence="8 9" id="KW-0472">Membrane</keyword>
<comment type="similarity">
    <text evidence="2">Belongs to the universal stress protein B family.</text>
</comment>
<dbReference type="GO" id="GO:0005886">
    <property type="term" value="C:plasma membrane"/>
    <property type="evidence" value="ECO:0007669"/>
    <property type="project" value="UniProtKB-SubCell"/>
</dbReference>
<dbReference type="NCBIfam" id="NF003435">
    <property type="entry name" value="PRK04960.1"/>
    <property type="match status" value="1"/>
</dbReference>
<evidence type="ECO:0000256" key="2">
    <source>
        <dbReference type="ARBA" id="ARBA00009803"/>
    </source>
</evidence>
<dbReference type="KEGG" id="vfi:VF_0085"/>
<gene>
    <name evidence="10" type="primary">uspB</name>
    <name evidence="10" type="ordered locus">VF_0085</name>
</gene>
<dbReference type="eggNOG" id="ENOG502ZP3V">
    <property type="taxonomic scope" value="Bacteria"/>
</dbReference>
<dbReference type="Proteomes" id="UP000000537">
    <property type="component" value="Chromosome I"/>
</dbReference>
<proteinExistence type="inferred from homology"/>
<accession>Q5E8R6</accession>
<reference evidence="10 11" key="1">
    <citation type="journal article" date="2005" name="Proc. Natl. Acad. Sci. U.S.A.">
        <title>Complete genome sequence of Vibrio fischeri: a symbiotic bacterium with pathogenic congeners.</title>
        <authorList>
            <person name="Ruby E.G."/>
            <person name="Urbanowski M."/>
            <person name="Campbell J."/>
            <person name="Dunn A."/>
            <person name="Faini M."/>
            <person name="Gunsalus R."/>
            <person name="Lostroh P."/>
            <person name="Lupp C."/>
            <person name="McCann J."/>
            <person name="Millikan D."/>
            <person name="Schaefer A."/>
            <person name="Stabb E."/>
            <person name="Stevens A."/>
            <person name="Visick K."/>
            <person name="Whistler C."/>
            <person name="Greenberg E.P."/>
        </authorList>
    </citation>
    <scope>NUCLEOTIDE SEQUENCE [LARGE SCALE GENOMIC DNA]</scope>
    <source>
        <strain evidence="11">ATCC 700601 / ES114</strain>
    </source>
</reference>
<keyword evidence="11" id="KW-1185">Reference proteome</keyword>
<dbReference type="EMBL" id="CP000020">
    <property type="protein sequence ID" value="AAW84580.1"/>
    <property type="molecule type" value="Genomic_DNA"/>
</dbReference>
<name>Q5E8R6_ALIF1</name>
<dbReference type="InterPro" id="IPR019598">
    <property type="entry name" value="Universal_stress_protein_B"/>
</dbReference>
<dbReference type="PATRIC" id="fig|312309.11.peg.85"/>
<dbReference type="Pfam" id="PF10625">
    <property type="entry name" value="UspB"/>
    <property type="match status" value="1"/>
</dbReference>
<evidence type="ECO:0000256" key="1">
    <source>
        <dbReference type="ARBA" id="ARBA00004429"/>
    </source>
</evidence>
<evidence type="ECO:0000256" key="6">
    <source>
        <dbReference type="ARBA" id="ARBA00022692"/>
    </source>
</evidence>
<dbReference type="OrthoDB" id="6432605at2"/>
<comment type="subcellular location">
    <subcellularLocation>
        <location evidence="1">Cell inner membrane</location>
        <topology evidence="1">Multi-pass membrane protein</topology>
    </subcellularLocation>
</comment>
<evidence type="ECO:0000256" key="5">
    <source>
        <dbReference type="ARBA" id="ARBA00022519"/>
    </source>
</evidence>
<keyword evidence="5" id="KW-0997">Cell inner membrane</keyword>
<keyword evidence="7 9" id="KW-1133">Transmembrane helix</keyword>
<evidence type="ECO:0000313" key="11">
    <source>
        <dbReference type="Proteomes" id="UP000000537"/>
    </source>
</evidence>
<organism evidence="10 11">
    <name type="scientific">Aliivibrio fischeri (strain ATCC 700601 / ES114)</name>
    <name type="common">Vibrio fischeri</name>
    <dbReference type="NCBI Taxonomy" id="312309"/>
    <lineage>
        <taxon>Bacteria</taxon>
        <taxon>Pseudomonadati</taxon>
        <taxon>Pseudomonadota</taxon>
        <taxon>Gammaproteobacteria</taxon>
        <taxon>Vibrionales</taxon>
        <taxon>Vibrionaceae</taxon>
        <taxon>Aliivibrio</taxon>
    </lineage>
</organism>
<feature type="transmembrane region" description="Helical" evidence="9">
    <location>
        <begin position="12"/>
        <end position="29"/>
    </location>
</feature>
<keyword evidence="6 9" id="KW-0812">Transmembrane</keyword>
<evidence type="ECO:0000313" key="10">
    <source>
        <dbReference type="EMBL" id="AAW84580.1"/>
    </source>
</evidence>
<feature type="transmembrane region" description="Helical" evidence="9">
    <location>
        <begin position="93"/>
        <end position="115"/>
    </location>
</feature>
<evidence type="ECO:0000256" key="4">
    <source>
        <dbReference type="ARBA" id="ARBA00022475"/>
    </source>
</evidence>
<reference evidence="10 11" key="2">
    <citation type="journal article" date="2008" name="BMC Genomics">
        <title>Comparative genomics-based investigation of resequencing targets in Vibrio fischeri: focus on point miscalls and artefactual expansions.</title>
        <authorList>
            <person name="Mandel M.J."/>
            <person name="Stabb E.V."/>
            <person name="Ruby E.G."/>
        </authorList>
    </citation>
    <scope>NUCLEOTIDE SEQUENCE [LARGE SCALE GENOMIC DNA]</scope>
    <source>
        <strain evidence="11">ATCC 700601 / ES114</strain>
    </source>
</reference>
<dbReference type="STRING" id="312309.VF_0085"/>
<dbReference type="EnsemblBacteria" id="AAW84580">
    <property type="protein sequence ID" value="AAW84580"/>
    <property type="gene ID" value="VF_0085"/>
</dbReference>
<evidence type="ECO:0000256" key="3">
    <source>
        <dbReference type="ARBA" id="ARBA00021128"/>
    </source>
</evidence>
<sequence length="117" mass="13426">MSEVSMISGDLILLALFTVTGINIIRYLSTLKTLLFVMREAHPLLYQQVDGRGFFTTHGNFGKQTKLLQYLWQEEYLDHHDTLFVFKCEKARYLFMLSSALLVVSVAVFFLVISLGI</sequence>